<organism evidence="1 2">
    <name type="scientific">Xenoophorus captivus</name>
    <dbReference type="NCBI Taxonomy" id="1517983"/>
    <lineage>
        <taxon>Eukaryota</taxon>
        <taxon>Metazoa</taxon>
        <taxon>Chordata</taxon>
        <taxon>Craniata</taxon>
        <taxon>Vertebrata</taxon>
        <taxon>Euteleostomi</taxon>
        <taxon>Actinopterygii</taxon>
        <taxon>Neopterygii</taxon>
        <taxon>Teleostei</taxon>
        <taxon>Neoteleostei</taxon>
        <taxon>Acanthomorphata</taxon>
        <taxon>Ovalentaria</taxon>
        <taxon>Atherinomorphae</taxon>
        <taxon>Cyprinodontiformes</taxon>
        <taxon>Goodeidae</taxon>
        <taxon>Xenoophorus</taxon>
    </lineage>
</organism>
<dbReference type="EMBL" id="JAHRIN010076103">
    <property type="protein sequence ID" value="MEQ2217766.1"/>
    <property type="molecule type" value="Genomic_DNA"/>
</dbReference>
<sequence>MCYRFSSRPVFTAALFSDVLCFAGEPQLVSCNSCFFQYPLAFVSNFSQWMCCHAWLYRLLACMDVSELSAPAELVTKGARILAIGAVLAHLTDEKRKHSHVLWINLQEELSFEVNGQIFTPREPSCLDQPIPVPTCDPQLLQKLETSLKEEILRAQKWLEVTLEREKQMKMFKSCQTVQEIFNQHKSSHQGLVYNRIPLPDCSSPREEVSIHHH</sequence>
<keyword evidence="2" id="KW-1185">Reference proteome</keyword>
<dbReference type="InterPro" id="IPR029021">
    <property type="entry name" value="Prot-tyrosine_phosphatase-like"/>
</dbReference>
<protein>
    <submittedName>
        <fullName evidence="1">Uncharacterized protein</fullName>
    </submittedName>
</protein>
<evidence type="ECO:0000313" key="1">
    <source>
        <dbReference type="EMBL" id="MEQ2217766.1"/>
    </source>
</evidence>
<comment type="caution">
    <text evidence="1">The sequence shown here is derived from an EMBL/GenBank/DDBJ whole genome shotgun (WGS) entry which is preliminary data.</text>
</comment>
<dbReference type="Proteomes" id="UP001434883">
    <property type="component" value="Unassembled WGS sequence"/>
</dbReference>
<proteinExistence type="predicted"/>
<dbReference type="Gene3D" id="3.90.190.10">
    <property type="entry name" value="Protein tyrosine phosphatase superfamily"/>
    <property type="match status" value="1"/>
</dbReference>
<dbReference type="SMART" id="SM01301">
    <property type="entry name" value="PTPlike_phytase"/>
    <property type="match status" value="1"/>
</dbReference>
<dbReference type="Pfam" id="PF14566">
    <property type="entry name" value="PTPlike_phytase"/>
    <property type="match status" value="1"/>
</dbReference>
<gene>
    <name evidence="1" type="ORF">XENOCAPTIV_021917</name>
</gene>
<accession>A0ABV0SC91</accession>
<evidence type="ECO:0000313" key="2">
    <source>
        <dbReference type="Proteomes" id="UP001434883"/>
    </source>
</evidence>
<name>A0ABV0SC91_9TELE</name>
<reference evidence="1 2" key="1">
    <citation type="submission" date="2021-06" db="EMBL/GenBank/DDBJ databases">
        <authorList>
            <person name="Palmer J.M."/>
        </authorList>
    </citation>
    <scope>NUCLEOTIDE SEQUENCE [LARGE SCALE GENOMIC DNA]</scope>
    <source>
        <strain evidence="1 2">XC_2019</strain>
        <tissue evidence="1">Muscle</tissue>
    </source>
</reference>